<dbReference type="SUPFAM" id="SSF52540">
    <property type="entry name" value="P-loop containing nucleoside triphosphate hydrolases"/>
    <property type="match status" value="1"/>
</dbReference>
<keyword evidence="10" id="KW-0969">Cilium</keyword>
<dbReference type="AlphaFoldDB" id="A0A0T5XBB9"/>
<feature type="domain" description="AAA+ ATPase" evidence="9">
    <location>
        <begin position="163"/>
        <end position="344"/>
    </location>
</feature>
<dbReference type="GO" id="GO:0030257">
    <property type="term" value="C:type III protein secretion system complex"/>
    <property type="evidence" value="ECO:0007669"/>
    <property type="project" value="InterPro"/>
</dbReference>
<keyword evidence="3" id="KW-0963">Cytoplasm</keyword>
<dbReference type="Pfam" id="PF00006">
    <property type="entry name" value="ATP-synt_ab"/>
    <property type="match status" value="1"/>
</dbReference>
<evidence type="ECO:0000256" key="5">
    <source>
        <dbReference type="ARBA" id="ARBA00022840"/>
    </source>
</evidence>
<dbReference type="InterPro" id="IPR027417">
    <property type="entry name" value="P-loop_NTPase"/>
</dbReference>
<evidence type="ECO:0000256" key="1">
    <source>
        <dbReference type="ARBA" id="ARBA00004496"/>
    </source>
</evidence>
<dbReference type="InterPro" id="IPR050053">
    <property type="entry name" value="ATPase_alpha/beta_chains"/>
</dbReference>
<evidence type="ECO:0000259" key="9">
    <source>
        <dbReference type="SMART" id="SM00382"/>
    </source>
</evidence>
<evidence type="ECO:0000313" key="10">
    <source>
        <dbReference type="EMBL" id="KRT35606.1"/>
    </source>
</evidence>
<dbReference type="Proteomes" id="UP000005273">
    <property type="component" value="Unassembled WGS sequence"/>
</dbReference>
<dbReference type="GO" id="GO:0016887">
    <property type="term" value="F:ATP hydrolysis activity"/>
    <property type="evidence" value="ECO:0007669"/>
    <property type="project" value="InterPro"/>
</dbReference>
<dbReference type="SMART" id="SM00382">
    <property type="entry name" value="AAA"/>
    <property type="match status" value="1"/>
</dbReference>
<protein>
    <submittedName>
        <fullName evidence="10">Flagellar protein export ATPase FliI</fullName>
    </submittedName>
</protein>
<keyword evidence="6" id="KW-0653">Protein transport</keyword>
<evidence type="ECO:0000256" key="2">
    <source>
        <dbReference type="ARBA" id="ARBA00022448"/>
    </source>
</evidence>
<evidence type="ECO:0000256" key="8">
    <source>
        <dbReference type="ARBA" id="ARBA00034006"/>
    </source>
</evidence>
<dbReference type="EMBL" id="ACJX03000001">
    <property type="protein sequence ID" value="KRT35606.1"/>
    <property type="molecule type" value="Genomic_DNA"/>
</dbReference>
<keyword evidence="7" id="KW-1278">Translocase</keyword>
<dbReference type="eggNOG" id="COG1157">
    <property type="taxonomic scope" value="Bacteria"/>
</dbReference>
<dbReference type="InterPro" id="IPR003593">
    <property type="entry name" value="AAA+_ATPase"/>
</dbReference>
<dbReference type="GO" id="GO:0005524">
    <property type="term" value="F:ATP binding"/>
    <property type="evidence" value="ECO:0007669"/>
    <property type="project" value="UniProtKB-KW"/>
</dbReference>
<dbReference type="InterPro" id="IPR000194">
    <property type="entry name" value="ATPase_F1/V1/A1_a/bsu_nucl-bd"/>
</dbReference>
<keyword evidence="5" id="KW-0067">ATP-binding</keyword>
<dbReference type="PROSITE" id="PS00152">
    <property type="entry name" value="ATPASE_ALPHA_BETA"/>
    <property type="match status" value="1"/>
</dbReference>
<keyword evidence="10" id="KW-0282">Flagellum</keyword>
<dbReference type="GO" id="GO:0008564">
    <property type="term" value="F:protein-exporting ATPase activity"/>
    <property type="evidence" value="ECO:0007669"/>
    <property type="project" value="UniProtKB-EC"/>
</dbReference>
<proteinExistence type="predicted"/>
<dbReference type="PANTHER" id="PTHR15184:SF9">
    <property type="entry name" value="SPI-1 TYPE 3 SECRETION SYSTEM ATPASE"/>
    <property type="match status" value="1"/>
</dbReference>
<dbReference type="InterPro" id="IPR020003">
    <property type="entry name" value="ATPase_a/bsu_AS"/>
</dbReference>
<organism evidence="10 11">
    <name type="scientific">Acetomicrobium hydrogeniformans ATCC BAA-1850</name>
    <dbReference type="NCBI Taxonomy" id="592015"/>
    <lineage>
        <taxon>Bacteria</taxon>
        <taxon>Thermotogati</taxon>
        <taxon>Synergistota</taxon>
        <taxon>Synergistia</taxon>
        <taxon>Synergistales</taxon>
        <taxon>Acetomicrobiaceae</taxon>
        <taxon>Acetomicrobium</taxon>
    </lineage>
</organism>
<dbReference type="NCBIfam" id="TIGR01026">
    <property type="entry name" value="fliI_yscN"/>
    <property type="match status" value="1"/>
</dbReference>
<keyword evidence="10" id="KW-0966">Cell projection</keyword>
<dbReference type="Pfam" id="PF02874">
    <property type="entry name" value="ATP-synt_ab_N"/>
    <property type="match status" value="1"/>
</dbReference>
<keyword evidence="2" id="KW-0813">Transport</keyword>
<evidence type="ECO:0000256" key="4">
    <source>
        <dbReference type="ARBA" id="ARBA00022741"/>
    </source>
</evidence>
<dbReference type="InterPro" id="IPR022425">
    <property type="entry name" value="FliI_clade2"/>
</dbReference>
<dbReference type="Pfam" id="PF18269">
    <property type="entry name" value="T3SS_ATPase_C"/>
    <property type="match status" value="1"/>
</dbReference>
<dbReference type="STRING" id="592015.HMPREF1705_02843"/>
<comment type="catalytic activity">
    <reaction evidence="8">
        <text>ATP + H2O + cellular proteinSide 1 = ADP + phosphate + cellular proteinSide 2.</text>
        <dbReference type="EC" id="7.4.2.8"/>
    </reaction>
</comment>
<name>A0A0T5XBB9_9BACT</name>
<dbReference type="CDD" id="cd18117">
    <property type="entry name" value="ATP-synt_flagellum-secretory_path_III_N"/>
    <property type="match status" value="1"/>
</dbReference>
<comment type="subcellular location">
    <subcellularLocation>
        <location evidence="1">Cytoplasm</location>
    </subcellularLocation>
</comment>
<dbReference type="GO" id="GO:0030254">
    <property type="term" value="P:protein secretion by the type III secretion system"/>
    <property type="evidence" value="ECO:0007669"/>
    <property type="project" value="InterPro"/>
</dbReference>
<dbReference type="InterPro" id="IPR004100">
    <property type="entry name" value="ATPase_F1/V1/A1_a/bsu_N"/>
</dbReference>
<dbReference type="GO" id="GO:0005737">
    <property type="term" value="C:cytoplasm"/>
    <property type="evidence" value="ECO:0007669"/>
    <property type="project" value="UniProtKB-SubCell"/>
</dbReference>
<evidence type="ECO:0000256" key="3">
    <source>
        <dbReference type="ARBA" id="ARBA00022490"/>
    </source>
</evidence>
<dbReference type="OrthoDB" id="9803053at2"/>
<reference evidence="11" key="1">
    <citation type="submission" date="2012-09" db="EMBL/GenBank/DDBJ databases">
        <authorList>
            <person name="Weinstock G."/>
            <person name="Sodergren E."/>
            <person name="Clifton S."/>
            <person name="Fulton L."/>
            <person name="Fulton B."/>
            <person name="Courtney L."/>
            <person name="Fronick C."/>
            <person name="Harrison M."/>
            <person name="Strong C."/>
            <person name="Farmer C."/>
            <person name="Delehaunty K."/>
            <person name="Markovic C."/>
            <person name="Hall O."/>
            <person name="Minx P."/>
            <person name="Tomlinson C."/>
            <person name="Mitreva M."/>
            <person name="Nelson J."/>
            <person name="Hou S."/>
            <person name="Wollam A."/>
            <person name="Pepin K.H."/>
            <person name="Johnson M."/>
            <person name="Bhonagiri V."/>
            <person name="Nash W.E."/>
            <person name="Suruliraj S."/>
            <person name="Warren W."/>
            <person name="Chinwalla A."/>
            <person name="Mardis E.R."/>
            <person name="Wilson R.K."/>
        </authorList>
    </citation>
    <scope>NUCLEOTIDE SEQUENCE [LARGE SCALE GENOMIC DNA]</scope>
    <source>
        <strain evidence="11">OS1</strain>
    </source>
</reference>
<dbReference type="GO" id="GO:0071973">
    <property type="term" value="P:bacterial-type flagellum-dependent cell motility"/>
    <property type="evidence" value="ECO:0007669"/>
    <property type="project" value="InterPro"/>
</dbReference>
<comment type="caution">
    <text evidence="10">The sequence shown here is derived from an EMBL/GenBank/DDBJ whole genome shotgun (WGS) entry which is preliminary data.</text>
</comment>
<evidence type="ECO:0000256" key="6">
    <source>
        <dbReference type="ARBA" id="ARBA00022927"/>
    </source>
</evidence>
<accession>A0A0T5XBB9</accession>
<evidence type="ECO:0000256" key="7">
    <source>
        <dbReference type="ARBA" id="ARBA00022967"/>
    </source>
</evidence>
<dbReference type="GO" id="GO:0046933">
    <property type="term" value="F:proton-transporting ATP synthase activity, rotational mechanism"/>
    <property type="evidence" value="ECO:0007669"/>
    <property type="project" value="TreeGrafter"/>
</dbReference>
<dbReference type="InterPro" id="IPR040627">
    <property type="entry name" value="T3SS_ATPase_C"/>
</dbReference>
<dbReference type="Gene3D" id="3.40.50.12240">
    <property type="match status" value="1"/>
</dbReference>
<dbReference type="CDD" id="cd01136">
    <property type="entry name" value="ATPase_flagellum-secretory_path_III"/>
    <property type="match status" value="1"/>
</dbReference>
<keyword evidence="11" id="KW-1185">Reference proteome</keyword>
<dbReference type="RefSeq" id="WP_083489960.1">
    <property type="nucleotide sequence ID" value="NZ_ACJX03000001.1"/>
</dbReference>
<dbReference type="InterPro" id="IPR005714">
    <property type="entry name" value="ATPase_T3SS_FliI/YscN"/>
</dbReference>
<gene>
    <name evidence="10" type="ORF">HMPREF1705_02843</name>
</gene>
<sequence length="442" mass="47229">MTFKDDGNMLSALETRLDNLDFIRLNGIIAKAIGIVIESKGPDVRVGDLCEIRYRDSSSSLCAEVVGFNEDRVLLMPLGELADIGPGCDVVAVGQKLGVRVGPGLLGRVLNGLGEPIDDKGPVMAGDVYPLYARPPHPLLRKSVSSPLPVGVKAIDGMLTLGRGQRIGIFSGSGVGKSTLMGMMARNTEAEVSVIGLIGERGREVGEFLERDLGSSGLKRSVVVVATSDQPPLVRLKAALTATAIAEYFRDKGKDVLLLMDSITRVAMAQRDVGLAIGEPPATRGYTPSVFAFLPKLLERAGAGERGSITGIYNVLVEGDDMNEPVADTVRGILDGHIVLSRKLASKGHYPAIDILRSVSRVMPNIVSQKHLAAAQRVRELLAIYEDAEDLVNIGAYKVGSNPNIDWALKHLDDVLDFLSQPVEGSFGFEETVKLLSSLAPK</sequence>
<dbReference type="GO" id="GO:0044780">
    <property type="term" value="P:bacterial-type flagellum assembly"/>
    <property type="evidence" value="ECO:0007669"/>
    <property type="project" value="InterPro"/>
</dbReference>
<keyword evidence="4" id="KW-0547">Nucleotide-binding</keyword>
<evidence type="ECO:0000313" key="11">
    <source>
        <dbReference type="Proteomes" id="UP000005273"/>
    </source>
</evidence>
<dbReference type="NCBIfam" id="TIGR03497">
    <property type="entry name" value="FliI_clade2"/>
    <property type="match status" value="1"/>
</dbReference>
<dbReference type="PANTHER" id="PTHR15184">
    <property type="entry name" value="ATP SYNTHASE"/>
    <property type="match status" value="1"/>
</dbReference>
<dbReference type="FunFam" id="3.40.50.12240:FF:000002">
    <property type="entry name" value="Flagellum-specific ATP synthase FliI"/>
    <property type="match status" value="1"/>
</dbReference>